<feature type="region of interest" description="Disordered" evidence="1">
    <location>
        <begin position="138"/>
        <end position="188"/>
    </location>
</feature>
<reference evidence="3" key="1">
    <citation type="journal article" date="2011" name="MBio">
        <title>Novel metabolic attributes of the genus Cyanothece, comprising a group of unicellular nitrogen-fixing Cyanobacteria.</title>
        <authorList>
            <person name="Bandyopadhyay A."/>
            <person name="Elvitigala T."/>
            <person name="Welsh E."/>
            <person name="Stockel J."/>
            <person name="Liberton M."/>
            <person name="Min H."/>
            <person name="Sherman L.A."/>
            <person name="Pakrasi H.B."/>
        </authorList>
    </citation>
    <scope>NUCLEOTIDE SEQUENCE [LARGE SCALE GENOMIC DNA]</scope>
    <source>
        <strain evidence="3">PCC 7822</strain>
        <plasmid evidence="3">Cy782202</plasmid>
    </source>
</reference>
<dbReference type="RefSeq" id="WP_013334823.1">
    <property type="nucleotide sequence ID" value="NC_014534.1"/>
</dbReference>
<feature type="compositionally biased region" description="Polar residues" evidence="1">
    <location>
        <begin position="138"/>
        <end position="167"/>
    </location>
</feature>
<protein>
    <submittedName>
        <fullName evidence="2">Uncharacterized protein</fullName>
    </submittedName>
</protein>
<dbReference type="EMBL" id="CP002200">
    <property type="protein sequence ID" value="ADN18075.1"/>
    <property type="molecule type" value="Genomic_DNA"/>
</dbReference>
<dbReference type="AlphaFoldDB" id="E0UM95"/>
<dbReference type="Proteomes" id="UP000008206">
    <property type="component" value="Plasmid Cy782202"/>
</dbReference>
<evidence type="ECO:0000313" key="3">
    <source>
        <dbReference type="Proteomes" id="UP000008206"/>
    </source>
</evidence>
<evidence type="ECO:0000256" key="1">
    <source>
        <dbReference type="SAM" id="MobiDB-lite"/>
    </source>
</evidence>
<organism evidence="2 3">
    <name type="scientific">Gloeothece verrucosa (strain PCC 7822)</name>
    <name type="common">Cyanothece sp. (strain PCC 7822)</name>
    <dbReference type="NCBI Taxonomy" id="497965"/>
    <lineage>
        <taxon>Bacteria</taxon>
        <taxon>Bacillati</taxon>
        <taxon>Cyanobacteriota</taxon>
        <taxon>Cyanophyceae</taxon>
        <taxon>Oscillatoriophycideae</taxon>
        <taxon>Chroococcales</taxon>
        <taxon>Aphanothecaceae</taxon>
        <taxon>Gloeothece</taxon>
        <taxon>Gloeothece verrucosa</taxon>
    </lineage>
</organism>
<sequence length="660" mass="73862">MTPENNTQQPIIVTLSQETIEQWRDGNSRGNVTLNTNKRGNYLVSPSPEGGFILEIAPNARFDEHSAKALSLLFNLPKEKEFSPAQLTQANPAKVINNNGTWTLVEKGNLSEKDLVNTTQTQQSPVSKSQDISFAEITNSNTPSKNVTQVPVNSSAPLNKETVSTEEQVTDPPTAEEKPVSSANANTKQIDLAPDDASVDEIIRELPPLQEAQHQSVSYTYDAHTQKLHLQTPSEIKVYENISPDDFRTILYQPELIFHFKEFSTQPLPKSLIADVQDFMIDLRSLPASLAEENSSAATKLKNSLAKEIDEYTQDAVSKTQDWLQTFKKALSKTVEHSKNWLAALKSAFSEPNVQQKTQQFKDNISTKTVQLGNWIASRPEAIATNNLMKTLYDKFNAAQRTWGDDQFSLGDYQLKAVDKNTFVLSDLDTERTLVAFKVSPGKVGQQLKLMGKDNTLDSAHFLKQIRDSNIVPSEQAKQARDALINNIERRVSQLKPGTNANGLTVRSLRGAELQLPDRTDKFLHNRQGQSVSATTIESFSKDQLEALSNQLDVAYRSQQTQEVAPILAKILKNVNNFNYSNKNYTLNYNPDQKRLTFESKSGEKFVAQSLGNGKWKYIEGDLSDTTFNAITTTVKDKVEKWEKTKQEEFNKAKILATLA</sequence>
<accession>E0UM95</accession>
<proteinExistence type="predicted"/>
<evidence type="ECO:0000313" key="2">
    <source>
        <dbReference type="EMBL" id="ADN18075.1"/>
    </source>
</evidence>
<keyword evidence="3" id="KW-1185">Reference proteome</keyword>
<gene>
    <name evidence="2" type="ordered locus">Cyan7822_6275</name>
</gene>
<dbReference type="OrthoDB" id="581094at2"/>
<name>E0UM95_GLOV7</name>
<dbReference type="KEGG" id="cyj:Cyan7822_6275"/>
<keyword evidence="2" id="KW-0614">Plasmid</keyword>
<dbReference type="HOGENOM" id="CLU_415460_0_0_3"/>
<geneLocation type="plasmid" evidence="2 3">
    <name>Cy782202</name>
</geneLocation>